<keyword evidence="2" id="KW-1185">Reference proteome</keyword>
<accession>A0A9N9HWE2</accession>
<protein>
    <submittedName>
        <fullName evidence="1">25187_t:CDS:1</fullName>
    </submittedName>
</protein>
<evidence type="ECO:0000313" key="1">
    <source>
        <dbReference type="EMBL" id="CAG8708708.1"/>
    </source>
</evidence>
<dbReference type="EMBL" id="CAJVPY010009435">
    <property type="protein sequence ID" value="CAG8708708.1"/>
    <property type="molecule type" value="Genomic_DNA"/>
</dbReference>
<proteinExistence type="predicted"/>
<dbReference type="Proteomes" id="UP000789405">
    <property type="component" value="Unassembled WGS sequence"/>
</dbReference>
<sequence length="144" mass="17007">MLYSHIVRNHESFDKDNWKSLIQFDKNWEALGFKKAKEIYSSMNKNKGCQSTKLFTKGFSNESGKKQAKPRPQYKYNHSNSISQWKCHNCGFNPNRVWCVRCYKCNAFRSDLNLKTFDPYKMPSMAISEYDKNLLRTEIIRAKG</sequence>
<dbReference type="OrthoDB" id="2307647at2759"/>
<name>A0A9N9HWE2_9GLOM</name>
<gene>
    <name evidence="1" type="ORF">DERYTH_LOCUS13440</name>
</gene>
<organism evidence="1 2">
    <name type="scientific">Dentiscutata erythropus</name>
    <dbReference type="NCBI Taxonomy" id="1348616"/>
    <lineage>
        <taxon>Eukaryota</taxon>
        <taxon>Fungi</taxon>
        <taxon>Fungi incertae sedis</taxon>
        <taxon>Mucoromycota</taxon>
        <taxon>Glomeromycotina</taxon>
        <taxon>Glomeromycetes</taxon>
        <taxon>Diversisporales</taxon>
        <taxon>Gigasporaceae</taxon>
        <taxon>Dentiscutata</taxon>
    </lineage>
</organism>
<comment type="caution">
    <text evidence="1">The sequence shown here is derived from an EMBL/GenBank/DDBJ whole genome shotgun (WGS) entry which is preliminary data.</text>
</comment>
<dbReference type="AlphaFoldDB" id="A0A9N9HWE2"/>
<evidence type="ECO:0000313" key="2">
    <source>
        <dbReference type="Proteomes" id="UP000789405"/>
    </source>
</evidence>
<reference evidence="1" key="1">
    <citation type="submission" date="2021-06" db="EMBL/GenBank/DDBJ databases">
        <authorList>
            <person name="Kallberg Y."/>
            <person name="Tangrot J."/>
            <person name="Rosling A."/>
        </authorList>
    </citation>
    <scope>NUCLEOTIDE SEQUENCE</scope>
    <source>
        <strain evidence="1">MA453B</strain>
    </source>
</reference>